<comment type="caution">
    <text evidence="1">The sequence shown here is derived from an EMBL/GenBank/DDBJ whole genome shotgun (WGS) entry which is preliminary data.</text>
</comment>
<reference evidence="1 2" key="1">
    <citation type="submission" date="2016-11" db="EMBL/GenBank/DDBJ databases">
        <title>Mixed transmission modes and dynamic genome evolution in an obligate animal-bacterial symbiosis.</title>
        <authorList>
            <person name="Russell S.L."/>
            <person name="Corbett-Detig R.B."/>
            <person name="Cavanaugh C.M."/>
        </authorList>
    </citation>
    <scope>NUCLEOTIDE SEQUENCE [LARGE SCALE GENOMIC DNA]</scope>
    <source>
        <strain evidence="1">Sp-SM6</strain>
    </source>
</reference>
<protein>
    <submittedName>
        <fullName evidence="1">Uncharacterized protein</fullName>
    </submittedName>
</protein>
<organism evidence="1 2">
    <name type="scientific">Solemya elarraichensis gill symbiont</name>
    <dbReference type="NCBI Taxonomy" id="1918949"/>
    <lineage>
        <taxon>Bacteria</taxon>
        <taxon>Pseudomonadati</taxon>
        <taxon>Pseudomonadota</taxon>
        <taxon>Gammaproteobacteria</taxon>
        <taxon>sulfur-oxidizing symbionts</taxon>
    </lineage>
</organism>
<sequence length="69" mass="8416">MEEISEIITTTQRLLAEERAETEMFNDRLTLEEEFSEFERSRHVAEYFRHQAELDRKFNEDVEKAISQY</sequence>
<dbReference type="EMBL" id="MPRK01000172">
    <property type="protein sequence ID" value="OOZ38541.1"/>
    <property type="molecule type" value="Genomic_DNA"/>
</dbReference>
<name>A0A1T2L0D6_9GAMM</name>
<evidence type="ECO:0000313" key="2">
    <source>
        <dbReference type="Proteomes" id="UP000190198"/>
    </source>
</evidence>
<dbReference type="RefSeq" id="WP_078477297.1">
    <property type="nucleotide sequence ID" value="NZ_MPRK01000172.1"/>
</dbReference>
<evidence type="ECO:0000313" key="1">
    <source>
        <dbReference type="EMBL" id="OOZ38541.1"/>
    </source>
</evidence>
<dbReference type="Proteomes" id="UP000190198">
    <property type="component" value="Unassembled WGS sequence"/>
</dbReference>
<keyword evidence="2" id="KW-1185">Reference proteome</keyword>
<dbReference type="AlphaFoldDB" id="A0A1T2L0D6"/>
<gene>
    <name evidence="1" type="ORF">BOW52_08370</name>
</gene>
<proteinExistence type="predicted"/>
<accession>A0A1T2L0D6</accession>